<proteinExistence type="predicted"/>
<evidence type="ECO:0000313" key="2">
    <source>
        <dbReference type="EMBL" id="CAD9638277.1"/>
    </source>
</evidence>
<dbReference type="EMBL" id="HBGW01088589">
    <property type="protein sequence ID" value="CAD9638277.1"/>
    <property type="molecule type" value="Transcribed_RNA"/>
</dbReference>
<sequence>MPQGVVAIDRRVGASNAECLDVQPQLVQALSKELFGDAHADGGLLVGPTVATPVGELRGLEIQEIATPWQWHGENLDAVRCWTQKLGAKDSQSSRAMDFQGDIAELSRQAELMDREAMELGAERIEAEAQLAEATLLLEQTRALLPEKQRRLAELSKEQELQENQYMALVKASAKLIRVTSLV</sequence>
<gene>
    <name evidence="2" type="ORF">BRAN1462_LOCUS56099</name>
</gene>
<feature type="coiled-coil region" evidence="1">
    <location>
        <begin position="103"/>
        <end position="172"/>
    </location>
</feature>
<dbReference type="AlphaFoldDB" id="A0A7S2QC09"/>
<organism evidence="2">
    <name type="scientific">Zooxanthella nutricula</name>
    <dbReference type="NCBI Taxonomy" id="1333877"/>
    <lineage>
        <taxon>Eukaryota</taxon>
        <taxon>Sar</taxon>
        <taxon>Alveolata</taxon>
        <taxon>Dinophyceae</taxon>
        <taxon>Peridiniales</taxon>
        <taxon>Peridiniales incertae sedis</taxon>
        <taxon>Zooxanthella</taxon>
    </lineage>
</organism>
<protein>
    <submittedName>
        <fullName evidence="2">Uncharacterized protein</fullName>
    </submittedName>
</protein>
<keyword evidence="1" id="KW-0175">Coiled coil</keyword>
<name>A0A7S2QC09_9DINO</name>
<reference evidence="2" key="1">
    <citation type="submission" date="2021-01" db="EMBL/GenBank/DDBJ databases">
        <authorList>
            <person name="Corre E."/>
            <person name="Pelletier E."/>
            <person name="Niang G."/>
            <person name="Scheremetjew M."/>
            <person name="Finn R."/>
            <person name="Kale V."/>
            <person name="Holt S."/>
            <person name="Cochrane G."/>
            <person name="Meng A."/>
            <person name="Brown T."/>
            <person name="Cohen L."/>
        </authorList>
    </citation>
    <scope>NUCLEOTIDE SEQUENCE</scope>
    <source>
        <strain evidence="2">RCC3387</strain>
    </source>
</reference>
<evidence type="ECO:0000256" key="1">
    <source>
        <dbReference type="SAM" id="Coils"/>
    </source>
</evidence>
<accession>A0A7S2QC09</accession>